<feature type="region of interest" description="Disordered" evidence="1">
    <location>
        <begin position="455"/>
        <end position="474"/>
    </location>
</feature>
<keyword evidence="3" id="KW-1185">Reference proteome</keyword>
<evidence type="ECO:0000313" key="2">
    <source>
        <dbReference type="EMBL" id="RDX56878.1"/>
    </source>
</evidence>
<proteinExistence type="predicted"/>
<dbReference type="OrthoDB" id="2579508at2759"/>
<protein>
    <submittedName>
        <fullName evidence="2">Uncharacterized protein</fullName>
    </submittedName>
</protein>
<reference evidence="2 3" key="1">
    <citation type="journal article" date="2018" name="Biotechnol. Biofuels">
        <title>Integrative visual omics of the white-rot fungus Polyporus brumalis exposes the biotechnological potential of its oxidative enzymes for delignifying raw plant biomass.</title>
        <authorList>
            <person name="Miyauchi S."/>
            <person name="Rancon A."/>
            <person name="Drula E."/>
            <person name="Hage H."/>
            <person name="Chaduli D."/>
            <person name="Favel A."/>
            <person name="Grisel S."/>
            <person name="Henrissat B."/>
            <person name="Herpoel-Gimbert I."/>
            <person name="Ruiz-Duenas F.J."/>
            <person name="Chevret D."/>
            <person name="Hainaut M."/>
            <person name="Lin J."/>
            <person name="Wang M."/>
            <person name="Pangilinan J."/>
            <person name="Lipzen A."/>
            <person name="Lesage-Meessen L."/>
            <person name="Navarro D."/>
            <person name="Riley R."/>
            <person name="Grigoriev I.V."/>
            <person name="Zhou S."/>
            <person name="Raouche S."/>
            <person name="Rosso M.N."/>
        </authorList>
    </citation>
    <scope>NUCLEOTIDE SEQUENCE [LARGE SCALE GENOMIC DNA]</scope>
    <source>
        <strain evidence="2 3">BRFM 1820</strain>
    </source>
</reference>
<sequence>MSEVLYNTAGALLSYIPYFLSTSPTSPAPASPPDPSALPYASHNLRHYVATAIIPDMVLAPTAQTVPEAGRKSHLNHLKVQHESYRVLESMQRIGGFGALARKFSERILPAAPIGGEKIDPDITVPAPGYEVFPRYERPPNKVQNIVAWVSSFPLGTIHRIMQLVYPKALKYDLTPQQDSDGGLIQWIKWAPDEDIITESSELTEPAMTVFVQAPWILSEQDLKVFANTPVFPKGSLSTVHYRSVHRLWGKVYDICSRNRSHHFVVTTYWGWVFGAFSAEYTRAWVSEVIPSRSQEPTILQCLFYWFASALRRPRSWKIPMVPEPLQDDYAGLDLLQEQHTVRSVFVAPPPSESEWTARSSARSHTASGIISDDDGDTVINVLVDDSEYKPRRIPEGRSSEGVAEWQGKMLRAPSPAPSDASTATSFASTVRDYAETTRVGGSWMHSRHTAIVRDSLATHQEVDEEEEGDRMQA</sequence>
<evidence type="ECO:0000256" key="1">
    <source>
        <dbReference type="SAM" id="MobiDB-lite"/>
    </source>
</evidence>
<name>A0A371DWM0_9APHY</name>
<accession>A0A371DWM0</accession>
<gene>
    <name evidence="2" type="ORF">OH76DRAFT_1396024</name>
</gene>
<dbReference type="EMBL" id="KZ857380">
    <property type="protein sequence ID" value="RDX56878.1"/>
    <property type="molecule type" value="Genomic_DNA"/>
</dbReference>
<dbReference type="Proteomes" id="UP000256964">
    <property type="component" value="Unassembled WGS sequence"/>
</dbReference>
<dbReference type="AlphaFoldDB" id="A0A371DWM0"/>
<feature type="compositionally biased region" description="Acidic residues" evidence="1">
    <location>
        <begin position="463"/>
        <end position="474"/>
    </location>
</feature>
<organism evidence="2 3">
    <name type="scientific">Lentinus brumalis</name>
    <dbReference type="NCBI Taxonomy" id="2498619"/>
    <lineage>
        <taxon>Eukaryota</taxon>
        <taxon>Fungi</taxon>
        <taxon>Dikarya</taxon>
        <taxon>Basidiomycota</taxon>
        <taxon>Agaricomycotina</taxon>
        <taxon>Agaricomycetes</taxon>
        <taxon>Polyporales</taxon>
        <taxon>Polyporaceae</taxon>
        <taxon>Lentinus</taxon>
    </lineage>
</organism>
<evidence type="ECO:0000313" key="3">
    <source>
        <dbReference type="Proteomes" id="UP000256964"/>
    </source>
</evidence>